<dbReference type="InterPro" id="IPR038050">
    <property type="entry name" value="Neuro_actylchol_rec"/>
</dbReference>
<comment type="caution">
    <text evidence="2">The sequence shown here is derived from an EMBL/GenBank/DDBJ whole genome shotgun (WGS) entry which is preliminary data.</text>
</comment>
<sequence length="127" mass="14211">MMSMTVIVGILNDSVPKSSDLSRLGYFVFFDIILICGAVVVILLCHNLRVVMRKMAKEKLGGSRKNEIPWSGWLIVLRLTRNSAIARLSLFVVFVILHTINLVILLGKPRAAREFEALTHVFNVTSS</sequence>
<feature type="transmembrane region" description="Helical" evidence="1">
    <location>
        <begin position="88"/>
        <end position="107"/>
    </location>
</feature>
<keyword evidence="3" id="KW-1185">Reference proteome</keyword>
<feature type="transmembrane region" description="Helical" evidence="1">
    <location>
        <begin position="24"/>
        <end position="45"/>
    </location>
</feature>
<dbReference type="Proteomes" id="UP001432322">
    <property type="component" value="Unassembled WGS sequence"/>
</dbReference>
<dbReference type="GO" id="GO:0006811">
    <property type="term" value="P:monoatomic ion transport"/>
    <property type="evidence" value="ECO:0007669"/>
    <property type="project" value="InterPro"/>
</dbReference>
<dbReference type="EMBL" id="BTSY01000007">
    <property type="protein sequence ID" value="GMT36156.1"/>
    <property type="molecule type" value="Genomic_DNA"/>
</dbReference>
<evidence type="ECO:0000256" key="1">
    <source>
        <dbReference type="SAM" id="Phobius"/>
    </source>
</evidence>
<dbReference type="Gene3D" id="1.20.58.390">
    <property type="entry name" value="Neurotransmitter-gated ion-channel transmembrane domain"/>
    <property type="match status" value="1"/>
</dbReference>
<gene>
    <name evidence="2" type="ORF">PFISCL1PPCAC_27453</name>
</gene>
<organism evidence="2 3">
    <name type="scientific">Pristionchus fissidentatus</name>
    <dbReference type="NCBI Taxonomy" id="1538716"/>
    <lineage>
        <taxon>Eukaryota</taxon>
        <taxon>Metazoa</taxon>
        <taxon>Ecdysozoa</taxon>
        <taxon>Nematoda</taxon>
        <taxon>Chromadorea</taxon>
        <taxon>Rhabditida</taxon>
        <taxon>Rhabditina</taxon>
        <taxon>Diplogasteromorpha</taxon>
        <taxon>Diplogasteroidea</taxon>
        <taxon>Neodiplogasteridae</taxon>
        <taxon>Pristionchus</taxon>
    </lineage>
</organism>
<dbReference type="AlphaFoldDB" id="A0AAV5WYC3"/>
<accession>A0AAV5WYC3</accession>
<dbReference type="SUPFAM" id="SSF90112">
    <property type="entry name" value="Neurotransmitter-gated ion-channel transmembrane pore"/>
    <property type="match status" value="1"/>
</dbReference>
<keyword evidence="1" id="KW-1133">Transmembrane helix</keyword>
<evidence type="ECO:0000313" key="3">
    <source>
        <dbReference type="Proteomes" id="UP001432322"/>
    </source>
</evidence>
<dbReference type="GO" id="GO:0016020">
    <property type="term" value="C:membrane"/>
    <property type="evidence" value="ECO:0007669"/>
    <property type="project" value="InterPro"/>
</dbReference>
<evidence type="ECO:0000313" key="2">
    <source>
        <dbReference type="EMBL" id="GMT36156.1"/>
    </source>
</evidence>
<protein>
    <recommendedName>
        <fullName evidence="4">Ion channel</fullName>
    </recommendedName>
</protein>
<keyword evidence="1" id="KW-0472">Membrane</keyword>
<proteinExistence type="predicted"/>
<keyword evidence="1" id="KW-0812">Transmembrane</keyword>
<dbReference type="InterPro" id="IPR036719">
    <property type="entry name" value="Neuro-gated_channel_TM_sf"/>
</dbReference>
<name>A0AAV5WYC3_9BILA</name>
<evidence type="ECO:0008006" key="4">
    <source>
        <dbReference type="Google" id="ProtNLM"/>
    </source>
</evidence>
<reference evidence="2" key="1">
    <citation type="submission" date="2023-10" db="EMBL/GenBank/DDBJ databases">
        <title>Genome assembly of Pristionchus species.</title>
        <authorList>
            <person name="Yoshida K."/>
            <person name="Sommer R.J."/>
        </authorList>
    </citation>
    <scope>NUCLEOTIDE SEQUENCE</scope>
    <source>
        <strain evidence="2">RS5133</strain>
    </source>
</reference>